<reference evidence="1" key="1">
    <citation type="submission" date="2022-10" db="EMBL/GenBank/DDBJ databases">
        <title>Genome Sequence of Xylaria curta.</title>
        <authorList>
            <person name="Buettner E."/>
        </authorList>
    </citation>
    <scope>NUCLEOTIDE SEQUENCE</scope>
    <source>
        <strain evidence="1">Babe10</strain>
    </source>
</reference>
<accession>A0ACC1N3M8</accession>
<proteinExistence type="predicted"/>
<gene>
    <name evidence="1" type="ORF">NUW58_g8917</name>
</gene>
<keyword evidence="2" id="KW-1185">Reference proteome</keyword>
<name>A0ACC1N3M8_9PEZI</name>
<sequence length="201" mass="22461">MAANSSAVLRRALLYGTPTQRSNRLPQHSHFLNNEPEPADAQQRMLVPASSPRIANEVPWPNERQRGLRPRRLSDADRETASENRAPRAPDEPLIAPVHDPRARRPHQRRLDALCARRPDRAGGAAAARRDRDTQGEQRKRLDLRNRCAPTPSAGTALLHHLLVLVLVSGEPDKTNSPDRVRARDNGPVLHLRCVAIPLRP</sequence>
<comment type="caution">
    <text evidence="1">The sequence shown here is derived from an EMBL/GenBank/DDBJ whole genome shotgun (WGS) entry which is preliminary data.</text>
</comment>
<dbReference type="Proteomes" id="UP001143856">
    <property type="component" value="Unassembled WGS sequence"/>
</dbReference>
<evidence type="ECO:0000313" key="1">
    <source>
        <dbReference type="EMBL" id="KAJ2973519.1"/>
    </source>
</evidence>
<protein>
    <submittedName>
        <fullName evidence="1">Uncharacterized protein</fullName>
    </submittedName>
</protein>
<evidence type="ECO:0000313" key="2">
    <source>
        <dbReference type="Proteomes" id="UP001143856"/>
    </source>
</evidence>
<organism evidence="1 2">
    <name type="scientific">Xylaria curta</name>
    <dbReference type="NCBI Taxonomy" id="42375"/>
    <lineage>
        <taxon>Eukaryota</taxon>
        <taxon>Fungi</taxon>
        <taxon>Dikarya</taxon>
        <taxon>Ascomycota</taxon>
        <taxon>Pezizomycotina</taxon>
        <taxon>Sordariomycetes</taxon>
        <taxon>Xylariomycetidae</taxon>
        <taxon>Xylariales</taxon>
        <taxon>Xylariaceae</taxon>
        <taxon>Xylaria</taxon>
    </lineage>
</organism>
<dbReference type="EMBL" id="JAPDGR010002932">
    <property type="protein sequence ID" value="KAJ2973519.1"/>
    <property type="molecule type" value="Genomic_DNA"/>
</dbReference>